<sequence length="189" mass="22018">MEQISLKSKDGVIIHVESSVLKQSKVLNAKMEAMKAENNTDFIIPVQDVNALYLSILVKWMERPIKKDSDNQNSENSEIPNNQEQEVPTRNPKKKRDDWDVQFFRAHRRQAFRLMAAANRLGIENFDQTFGRLLHMWIREKTPEQVYDLVCLGLREETVNFESPDSVFSCDMSEDCEIANQSQHSTNHY</sequence>
<dbReference type="Proteomes" id="UP000075880">
    <property type="component" value="Unassembled WGS sequence"/>
</dbReference>
<keyword evidence="6" id="KW-1185">Reference proteome</keyword>
<dbReference type="Gene3D" id="3.30.710.10">
    <property type="entry name" value="Potassium Channel Kv1.1, Chain A"/>
    <property type="match status" value="1"/>
</dbReference>
<evidence type="ECO:0000313" key="5">
    <source>
        <dbReference type="EnsemblMetazoa" id="ENSAATROPP001994"/>
    </source>
</evidence>
<dbReference type="GO" id="GO:0006511">
    <property type="term" value="P:ubiquitin-dependent protein catabolic process"/>
    <property type="evidence" value="ECO:0007669"/>
    <property type="project" value="InterPro"/>
</dbReference>
<comment type="similarity">
    <text evidence="1">Belongs to the SKP1 family.</text>
</comment>
<protein>
    <recommendedName>
        <fullName evidence="4">SKP1 component POZ domain-containing protein</fullName>
    </recommendedName>
</protein>
<keyword evidence="2" id="KW-0833">Ubl conjugation pathway</keyword>
<dbReference type="SMART" id="SM00512">
    <property type="entry name" value="Skp1"/>
    <property type="match status" value="1"/>
</dbReference>
<evidence type="ECO:0000256" key="3">
    <source>
        <dbReference type="SAM" id="MobiDB-lite"/>
    </source>
</evidence>
<accession>A0AAG5CU17</accession>
<dbReference type="SUPFAM" id="SSF81382">
    <property type="entry name" value="Skp1 dimerisation domain-like"/>
    <property type="match status" value="1"/>
</dbReference>
<dbReference type="PANTHER" id="PTHR11165">
    <property type="entry name" value="SKP1"/>
    <property type="match status" value="1"/>
</dbReference>
<evidence type="ECO:0000256" key="1">
    <source>
        <dbReference type="ARBA" id="ARBA00009993"/>
    </source>
</evidence>
<dbReference type="InterPro" id="IPR036296">
    <property type="entry name" value="SKP1-like_dim_sf"/>
</dbReference>
<feature type="compositionally biased region" description="Polar residues" evidence="3">
    <location>
        <begin position="71"/>
        <end position="88"/>
    </location>
</feature>
<reference evidence="5" key="1">
    <citation type="submission" date="2024-04" db="UniProtKB">
        <authorList>
            <consortium name="EnsemblMetazoa"/>
        </authorList>
    </citation>
    <scope>IDENTIFICATION</scope>
    <source>
        <strain evidence="5">EBRO</strain>
    </source>
</reference>
<feature type="domain" description="SKP1 component POZ" evidence="4">
    <location>
        <begin position="3"/>
        <end position="61"/>
    </location>
</feature>
<dbReference type="InterPro" id="IPR016073">
    <property type="entry name" value="Skp1_comp_POZ"/>
</dbReference>
<feature type="region of interest" description="Disordered" evidence="3">
    <location>
        <begin position="67"/>
        <end position="95"/>
    </location>
</feature>
<dbReference type="InterPro" id="IPR011333">
    <property type="entry name" value="SKP1/BTB/POZ_sf"/>
</dbReference>
<dbReference type="AlphaFoldDB" id="A0AAG5CU17"/>
<name>A0AAG5CU17_ANOAO</name>
<evidence type="ECO:0000256" key="2">
    <source>
        <dbReference type="ARBA" id="ARBA00022786"/>
    </source>
</evidence>
<evidence type="ECO:0000313" key="6">
    <source>
        <dbReference type="Proteomes" id="UP000075880"/>
    </source>
</evidence>
<dbReference type="InterPro" id="IPR016897">
    <property type="entry name" value="SKP1"/>
</dbReference>
<proteinExistence type="inferred from homology"/>
<dbReference type="EnsemblMetazoa" id="ENSAATROPT002078">
    <property type="protein sequence ID" value="ENSAATROPP001994"/>
    <property type="gene ID" value="ENSAATROPG001625"/>
</dbReference>
<dbReference type="Pfam" id="PF03931">
    <property type="entry name" value="Skp1_POZ"/>
    <property type="match status" value="1"/>
</dbReference>
<dbReference type="InterPro" id="IPR001232">
    <property type="entry name" value="SKP1-like"/>
</dbReference>
<dbReference type="SUPFAM" id="SSF54695">
    <property type="entry name" value="POZ domain"/>
    <property type="match status" value="1"/>
</dbReference>
<organism evidence="5 6">
    <name type="scientific">Anopheles atroparvus</name>
    <name type="common">European mosquito</name>
    <dbReference type="NCBI Taxonomy" id="41427"/>
    <lineage>
        <taxon>Eukaryota</taxon>
        <taxon>Metazoa</taxon>
        <taxon>Ecdysozoa</taxon>
        <taxon>Arthropoda</taxon>
        <taxon>Hexapoda</taxon>
        <taxon>Insecta</taxon>
        <taxon>Pterygota</taxon>
        <taxon>Neoptera</taxon>
        <taxon>Endopterygota</taxon>
        <taxon>Diptera</taxon>
        <taxon>Nematocera</taxon>
        <taxon>Culicoidea</taxon>
        <taxon>Culicidae</taxon>
        <taxon>Anophelinae</taxon>
        <taxon>Anopheles</taxon>
    </lineage>
</organism>
<evidence type="ECO:0000259" key="4">
    <source>
        <dbReference type="Pfam" id="PF03931"/>
    </source>
</evidence>